<dbReference type="EMBL" id="MN740865">
    <property type="protein sequence ID" value="QHS83050.1"/>
    <property type="molecule type" value="Genomic_DNA"/>
</dbReference>
<proteinExistence type="predicted"/>
<evidence type="ECO:0000313" key="2">
    <source>
        <dbReference type="EMBL" id="QHS83050.1"/>
    </source>
</evidence>
<evidence type="ECO:0000256" key="1">
    <source>
        <dbReference type="SAM" id="MobiDB-lite"/>
    </source>
</evidence>
<feature type="region of interest" description="Disordered" evidence="1">
    <location>
        <begin position="35"/>
        <end position="71"/>
    </location>
</feature>
<sequence length="312" mass="33877">MRVTLSSQRRTTRTLIAVAVALAVAVCIVAARRARKRADDPTTTATPTAVLPFSPPQEPRRATPHNTRHTMAPAPTEREMLRGLPSTHAWPFTVGNVGYTRHLHPISWWYTPPDQPFKTNLEPLGKYSLQLYANGSLGPLSLVMYATPNHIDDTIVCSGVMMVSVRLAAMTMTPFGNANKLGATGTAWVHNVPMVFTMHRKSVKVYNSVNVWRYVCTVKAAANAKNDAPVLYDKAASPMSDASIGPATPRAQFTVSVASETTQVLRAAFNTQAAAFWGDHLYTGMPAFQWANAKAGSPLLSLGDVYSKVANI</sequence>
<dbReference type="AlphaFoldDB" id="A0A6C0AUL4"/>
<protein>
    <submittedName>
        <fullName evidence="2">Uncharacterized protein</fullName>
    </submittedName>
</protein>
<name>A0A6C0AUL4_9ZZZZ</name>
<feature type="compositionally biased region" description="Low complexity" evidence="1">
    <location>
        <begin position="41"/>
        <end position="50"/>
    </location>
</feature>
<reference evidence="2" key="1">
    <citation type="journal article" date="2020" name="Nature">
        <title>Giant virus diversity and host interactions through global metagenomics.</title>
        <authorList>
            <person name="Schulz F."/>
            <person name="Roux S."/>
            <person name="Paez-Espino D."/>
            <person name="Jungbluth S."/>
            <person name="Walsh D.A."/>
            <person name="Denef V.J."/>
            <person name="McMahon K.D."/>
            <person name="Konstantinidis K.T."/>
            <person name="Eloe-Fadrosh E.A."/>
            <person name="Kyrpides N.C."/>
            <person name="Woyke T."/>
        </authorList>
    </citation>
    <scope>NUCLEOTIDE SEQUENCE</scope>
    <source>
        <strain evidence="2">GVMAG-S-1103017-74</strain>
    </source>
</reference>
<accession>A0A6C0AUL4</accession>
<organism evidence="2">
    <name type="scientific">viral metagenome</name>
    <dbReference type="NCBI Taxonomy" id="1070528"/>
    <lineage>
        <taxon>unclassified sequences</taxon>
        <taxon>metagenomes</taxon>
        <taxon>organismal metagenomes</taxon>
    </lineage>
</organism>